<protein>
    <recommendedName>
        <fullName evidence="2">diguanylate cyclase</fullName>
        <ecNumber evidence="2">2.7.7.65</ecNumber>
    </recommendedName>
</protein>
<dbReference type="InterPro" id="IPR029787">
    <property type="entry name" value="Nucleotide_cyclase"/>
</dbReference>
<feature type="transmembrane region" description="Helical" evidence="4">
    <location>
        <begin position="145"/>
        <end position="165"/>
    </location>
</feature>
<name>A0A3G2T6T8_9GAMM</name>
<dbReference type="SUPFAM" id="SSF55073">
    <property type="entry name" value="Nucleotide cyclase"/>
    <property type="match status" value="1"/>
</dbReference>
<evidence type="ECO:0000313" key="6">
    <source>
        <dbReference type="EMBL" id="AYO56043.1"/>
    </source>
</evidence>
<evidence type="ECO:0000313" key="7">
    <source>
        <dbReference type="Proteomes" id="UP000279962"/>
    </source>
</evidence>
<evidence type="ECO:0000256" key="1">
    <source>
        <dbReference type="ARBA" id="ARBA00001946"/>
    </source>
</evidence>
<comment type="catalytic activity">
    <reaction evidence="3">
        <text>2 GTP = 3',3'-c-di-GMP + 2 diphosphate</text>
        <dbReference type="Rhea" id="RHEA:24898"/>
        <dbReference type="ChEBI" id="CHEBI:33019"/>
        <dbReference type="ChEBI" id="CHEBI:37565"/>
        <dbReference type="ChEBI" id="CHEBI:58805"/>
        <dbReference type="EC" id="2.7.7.65"/>
    </reaction>
</comment>
<reference evidence="6 7" key="1">
    <citation type="submission" date="2018-10" db="EMBL/GenBank/DDBJ databases">
        <title>The complete genome of Acinetobacter wuhouensis strain WCHAW010062.</title>
        <authorList>
            <person name="Hu Y."/>
            <person name="Long H."/>
            <person name="Feng Y."/>
            <person name="Zong Z."/>
        </authorList>
    </citation>
    <scope>NUCLEOTIDE SEQUENCE [LARGE SCALE GENOMIC DNA]</scope>
    <source>
        <strain evidence="6 7">WCHAW010062</strain>
    </source>
</reference>
<evidence type="ECO:0000259" key="5">
    <source>
        <dbReference type="PROSITE" id="PS50887"/>
    </source>
</evidence>
<evidence type="ECO:0000256" key="3">
    <source>
        <dbReference type="ARBA" id="ARBA00034247"/>
    </source>
</evidence>
<feature type="transmembrane region" description="Helical" evidence="4">
    <location>
        <begin position="67"/>
        <end position="85"/>
    </location>
</feature>
<feature type="domain" description="GGDEF" evidence="5">
    <location>
        <begin position="250"/>
        <end position="383"/>
    </location>
</feature>
<keyword evidence="4" id="KW-1133">Transmembrane helix</keyword>
<dbReference type="NCBIfam" id="TIGR00254">
    <property type="entry name" value="GGDEF"/>
    <property type="match status" value="1"/>
</dbReference>
<evidence type="ECO:0000256" key="2">
    <source>
        <dbReference type="ARBA" id="ARBA00012528"/>
    </source>
</evidence>
<dbReference type="SMART" id="SM00267">
    <property type="entry name" value="GGDEF"/>
    <property type="match status" value="1"/>
</dbReference>
<feature type="transmembrane region" description="Helical" evidence="4">
    <location>
        <begin position="116"/>
        <end position="138"/>
    </location>
</feature>
<dbReference type="GO" id="GO:0052621">
    <property type="term" value="F:diguanylate cyclase activity"/>
    <property type="evidence" value="ECO:0007669"/>
    <property type="project" value="UniProtKB-EC"/>
</dbReference>
<feature type="transmembrane region" description="Helical" evidence="4">
    <location>
        <begin position="92"/>
        <end position="110"/>
    </location>
</feature>
<dbReference type="CDD" id="cd01949">
    <property type="entry name" value="GGDEF"/>
    <property type="match status" value="1"/>
</dbReference>
<dbReference type="InterPro" id="IPR050469">
    <property type="entry name" value="Diguanylate_Cyclase"/>
</dbReference>
<accession>A0A3G2T6T8</accession>
<dbReference type="EC" id="2.7.7.65" evidence="2"/>
<dbReference type="Pfam" id="PF00990">
    <property type="entry name" value="GGDEF"/>
    <property type="match status" value="1"/>
</dbReference>
<dbReference type="InterPro" id="IPR043128">
    <property type="entry name" value="Rev_trsase/Diguanyl_cyclase"/>
</dbReference>
<dbReference type="Proteomes" id="UP000279962">
    <property type="component" value="Chromosome"/>
</dbReference>
<organism evidence="6 7">
    <name type="scientific">Acinetobacter wuhouensis</name>
    <dbReference type="NCBI Taxonomy" id="1879050"/>
    <lineage>
        <taxon>Bacteria</taxon>
        <taxon>Pseudomonadati</taxon>
        <taxon>Pseudomonadota</taxon>
        <taxon>Gammaproteobacteria</taxon>
        <taxon>Moraxellales</taxon>
        <taxon>Moraxellaceae</taxon>
        <taxon>Acinetobacter</taxon>
    </lineage>
</organism>
<dbReference type="PANTHER" id="PTHR45138">
    <property type="entry name" value="REGULATORY COMPONENTS OF SENSORY TRANSDUCTION SYSTEM"/>
    <property type="match status" value="1"/>
</dbReference>
<evidence type="ECO:0000256" key="4">
    <source>
        <dbReference type="SAM" id="Phobius"/>
    </source>
</evidence>
<dbReference type="InterPro" id="IPR000160">
    <property type="entry name" value="GGDEF_dom"/>
</dbReference>
<comment type="cofactor">
    <cofactor evidence="1">
        <name>Mg(2+)</name>
        <dbReference type="ChEBI" id="CHEBI:18420"/>
    </cofactor>
</comment>
<proteinExistence type="predicted"/>
<dbReference type="AlphaFoldDB" id="A0A3G2T6T8"/>
<dbReference type="Gene3D" id="3.30.70.270">
    <property type="match status" value="1"/>
</dbReference>
<sequence>MISHYIKSLKNQFNSDIIMNWNNIHKSILVLVLAFGIQLLWIFWKLWIINTPSIWPWVNLPFIHTQIYINSISAFFFIGLVCICYKFQKKHWAHLFFPHLVISIFTLMFISDGFLVGIYSPATIFAFVSISGIGIILFNRKFIYIHLFNAFSIAIILMYCTYKNLVPYAPIFSQTLLEHDPQKNLFWVLSMAYFIIPILIACLVLCEVLLSQWRHRESLIQILSQTDPLTNLYNRRSFNEKLSLIQNTHTQYAIILIDIDHFKMINDDFGHHIGDEALKAVAQLLSTLVRSSDIVARYGGEEFIIAMPETSLTIAREVAERCRLAIQNQTLETLTQKKINLTASFGVATSEDETQINKIIHHADQALYRAKAYGRNQVHFHSETNHG</sequence>
<dbReference type="PROSITE" id="PS50887">
    <property type="entry name" value="GGDEF"/>
    <property type="match status" value="1"/>
</dbReference>
<keyword evidence="4" id="KW-0812">Transmembrane</keyword>
<gene>
    <name evidence="6" type="ORF">CDG68_21465</name>
</gene>
<dbReference type="PANTHER" id="PTHR45138:SF9">
    <property type="entry name" value="DIGUANYLATE CYCLASE DGCM-RELATED"/>
    <property type="match status" value="1"/>
</dbReference>
<feature type="transmembrane region" description="Helical" evidence="4">
    <location>
        <begin position="185"/>
        <end position="210"/>
    </location>
</feature>
<feature type="transmembrane region" description="Helical" evidence="4">
    <location>
        <begin position="28"/>
        <end position="47"/>
    </location>
</feature>
<keyword evidence="4" id="KW-0472">Membrane</keyword>
<dbReference type="EMBL" id="CP033133">
    <property type="protein sequence ID" value="AYO56043.1"/>
    <property type="molecule type" value="Genomic_DNA"/>
</dbReference>
<dbReference type="FunFam" id="3.30.70.270:FF:000001">
    <property type="entry name" value="Diguanylate cyclase domain protein"/>
    <property type="match status" value="1"/>
</dbReference>